<comment type="subcellular location">
    <subcellularLocation>
        <location evidence="1">Nucleus</location>
    </subcellularLocation>
</comment>
<organism evidence="4 5">
    <name type="scientific">Camellia sinensis var. sinensis</name>
    <name type="common">China tea</name>
    <dbReference type="NCBI Taxonomy" id="542762"/>
    <lineage>
        <taxon>Eukaryota</taxon>
        <taxon>Viridiplantae</taxon>
        <taxon>Streptophyta</taxon>
        <taxon>Embryophyta</taxon>
        <taxon>Tracheophyta</taxon>
        <taxon>Spermatophyta</taxon>
        <taxon>Magnoliopsida</taxon>
        <taxon>eudicotyledons</taxon>
        <taxon>Gunneridae</taxon>
        <taxon>Pentapetalae</taxon>
        <taxon>asterids</taxon>
        <taxon>Ericales</taxon>
        <taxon>Theaceae</taxon>
        <taxon>Camellia</taxon>
    </lineage>
</organism>
<dbReference type="Proteomes" id="UP000306102">
    <property type="component" value="Unassembled WGS sequence"/>
</dbReference>
<dbReference type="InterPro" id="IPR008395">
    <property type="entry name" value="Agenet-like_dom"/>
</dbReference>
<dbReference type="AlphaFoldDB" id="A0A4S4EGX5"/>
<accession>A0A4S4EGX5</accession>
<sequence length="557" mass="63139">MRKKVPFSWHCAEIISGNGHTYSVKYDYFPGSTSEFVVERVSRKSIRPCPPPVEGVRSWVAGDIVEVYDNISWNIARVLKVLDRDHYLVKLLGVPQEFRVHKSNTRVRQSWQDNIWVVIGKQGSRSCEDVKTIKLSTSNCYQKTSFQMPQANAKTKLQAGDDRLAVQDKAGLQESHMVSSRMLKRASPHFSSLFDACTGNVQKTRAIEKDGRRQRFVLDVLREKVDAVAYPRENLGEKYMHSSSNNRSNGYYEMEREKLSGLVACSLSRSSEPYDSDSDACSVGSCSVTSESPNRFPSHFVVSRCQDTDTLCSDAESFYGSPKQENCLSPPGEEVSVCIHRIELHAYRCTLEALYASGPLSWEQEALLTNLRITLHISNDEHLMELRNLISSGTGPKLEARIPCFQSSKGDAGVAEAKAYVWGSFHKRPDMEVTSALILDFMTERAPVSLHECRNYFLLPSVEGICVFSLSVFSFSFPFRIYAVMNFALGVEYLLVKNQEFLKGIVRVKWNLLIKHIQTMRKVLLEVQEATEGQENPTRNMVLLKEEILEHEELQIV</sequence>
<dbReference type="InterPro" id="IPR005491">
    <property type="entry name" value="ENT_dom"/>
</dbReference>
<protein>
    <recommendedName>
        <fullName evidence="3">ENT domain-containing protein</fullName>
    </recommendedName>
</protein>
<dbReference type="PANTHER" id="PTHR31917:SF5">
    <property type="entry name" value="OS02G0204500 PROTEIN"/>
    <property type="match status" value="1"/>
</dbReference>
<evidence type="ECO:0000313" key="5">
    <source>
        <dbReference type="Proteomes" id="UP000306102"/>
    </source>
</evidence>
<reference evidence="4 5" key="1">
    <citation type="journal article" date="2018" name="Proc. Natl. Acad. Sci. U.S.A.">
        <title>Draft genome sequence of Camellia sinensis var. sinensis provides insights into the evolution of the tea genome and tea quality.</title>
        <authorList>
            <person name="Wei C."/>
            <person name="Yang H."/>
            <person name="Wang S."/>
            <person name="Zhao J."/>
            <person name="Liu C."/>
            <person name="Gao L."/>
            <person name="Xia E."/>
            <person name="Lu Y."/>
            <person name="Tai Y."/>
            <person name="She G."/>
            <person name="Sun J."/>
            <person name="Cao H."/>
            <person name="Tong W."/>
            <person name="Gao Q."/>
            <person name="Li Y."/>
            <person name="Deng W."/>
            <person name="Jiang X."/>
            <person name="Wang W."/>
            <person name="Chen Q."/>
            <person name="Zhang S."/>
            <person name="Li H."/>
            <person name="Wu J."/>
            <person name="Wang P."/>
            <person name="Li P."/>
            <person name="Shi C."/>
            <person name="Zheng F."/>
            <person name="Jian J."/>
            <person name="Huang B."/>
            <person name="Shan D."/>
            <person name="Shi M."/>
            <person name="Fang C."/>
            <person name="Yue Y."/>
            <person name="Li F."/>
            <person name="Li D."/>
            <person name="Wei S."/>
            <person name="Han B."/>
            <person name="Jiang C."/>
            <person name="Yin Y."/>
            <person name="Xia T."/>
            <person name="Zhang Z."/>
            <person name="Bennetzen J.L."/>
            <person name="Zhao S."/>
            <person name="Wan X."/>
        </authorList>
    </citation>
    <scope>NUCLEOTIDE SEQUENCE [LARGE SCALE GENOMIC DNA]</scope>
    <source>
        <strain evidence="5">cv. Shuchazao</strain>
        <tissue evidence="4">Leaf</tissue>
    </source>
</reference>
<dbReference type="Gene3D" id="1.10.1240.40">
    <property type="entry name" value="ENT domain"/>
    <property type="match status" value="1"/>
</dbReference>
<proteinExistence type="predicted"/>
<name>A0A4S4EGX5_CAMSN</name>
<evidence type="ECO:0000256" key="1">
    <source>
        <dbReference type="ARBA" id="ARBA00004123"/>
    </source>
</evidence>
<dbReference type="Pfam" id="PF05641">
    <property type="entry name" value="Agenet"/>
    <property type="match status" value="1"/>
</dbReference>
<keyword evidence="2" id="KW-0539">Nucleus</keyword>
<feature type="domain" description="ENT" evidence="3">
    <location>
        <begin position="335"/>
        <end position="421"/>
    </location>
</feature>
<keyword evidence="5" id="KW-1185">Reference proteome</keyword>
<dbReference type="InterPro" id="IPR014002">
    <property type="entry name" value="Agenet_dom_plant"/>
</dbReference>
<comment type="caution">
    <text evidence="4">The sequence shown here is derived from an EMBL/GenBank/DDBJ whole genome shotgun (WGS) entry which is preliminary data.</text>
</comment>
<evidence type="ECO:0000313" key="4">
    <source>
        <dbReference type="EMBL" id="THG15720.1"/>
    </source>
</evidence>
<evidence type="ECO:0000256" key="2">
    <source>
        <dbReference type="ARBA" id="ARBA00023242"/>
    </source>
</evidence>
<dbReference type="SUPFAM" id="SSF158639">
    <property type="entry name" value="ENT-like"/>
    <property type="match status" value="1"/>
</dbReference>
<dbReference type="EMBL" id="SDRB02004568">
    <property type="protein sequence ID" value="THG15720.1"/>
    <property type="molecule type" value="Genomic_DNA"/>
</dbReference>
<dbReference type="GO" id="GO:0005634">
    <property type="term" value="C:nucleus"/>
    <property type="evidence" value="ECO:0007669"/>
    <property type="project" value="UniProtKB-SubCell"/>
</dbReference>
<dbReference type="SMART" id="SM01191">
    <property type="entry name" value="ENT"/>
    <property type="match status" value="1"/>
</dbReference>
<evidence type="ECO:0000259" key="3">
    <source>
        <dbReference type="PROSITE" id="PS51138"/>
    </source>
</evidence>
<dbReference type="Pfam" id="PF03735">
    <property type="entry name" value="ENT"/>
    <property type="match status" value="1"/>
</dbReference>
<dbReference type="InterPro" id="IPR036142">
    <property type="entry name" value="ENT_dom-like_sf"/>
</dbReference>
<dbReference type="PROSITE" id="PS51138">
    <property type="entry name" value="ENT"/>
    <property type="match status" value="1"/>
</dbReference>
<dbReference type="PANTHER" id="PTHR31917">
    <property type="entry name" value="AGENET DOMAIN-CONTAINING PROTEIN-RELATED"/>
    <property type="match status" value="1"/>
</dbReference>
<dbReference type="SMART" id="SM00743">
    <property type="entry name" value="Agenet"/>
    <property type="match status" value="2"/>
</dbReference>
<gene>
    <name evidence="4" type="ORF">TEA_019767</name>
</gene>